<keyword evidence="2" id="KW-1133">Transmembrane helix</keyword>
<feature type="transmembrane region" description="Helical" evidence="2">
    <location>
        <begin position="194"/>
        <end position="220"/>
    </location>
</feature>
<name>A0ABS4GP32_9BACL</name>
<proteinExistence type="predicted"/>
<dbReference type="EMBL" id="JAGGKT010000004">
    <property type="protein sequence ID" value="MBP1932029.1"/>
    <property type="molecule type" value="Genomic_DNA"/>
</dbReference>
<evidence type="ECO:0000256" key="1">
    <source>
        <dbReference type="SAM" id="MobiDB-lite"/>
    </source>
</evidence>
<evidence type="ECO:0000313" key="4">
    <source>
        <dbReference type="Proteomes" id="UP001519343"/>
    </source>
</evidence>
<feature type="transmembrane region" description="Helical" evidence="2">
    <location>
        <begin position="111"/>
        <end position="132"/>
    </location>
</feature>
<dbReference type="RefSeq" id="WP_209810084.1">
    <property type="nucleotide sequence ID" value="NZ_JAGGKT010000004.1"/>
</dbReference>
<evidence type="ECO:0000313" key="3">
    <source>
        <dbReference type="EMBL" id="MBP1932029.1"/>
    </source>
</evidence>
<sequence>MKSGSKILVTFCLIFVLGLLPGNVNFAAAEGEVVTPEFQSKVKELKDNSGILDGFLIGQAENLFYIKGINSIQNLIFGNPYQVWMDGDGKTETVHYGLFYDKEWNDVIKPLINFFSASYVGFVTLSILIACLKFGLKAYSPQAKADFWTDINMWVLSAFFMGTFGLISEIMFGLNEGITQGLKELLISKGVDVGGLSIIAFADGFTVGDIFVFLAEWGLALYLNIVYIARKIIILLLLILAPVAAISLLYAKTRSFFGSWIKELAGNVFLQSIHAVVIGVFAGLATLGAGTIFKLGCIIMFIPVTGLVSKWLQLGDSSTALGRTTTMLGLGGVAGAMMLARSAGSVVKGGKAGGSAVGGGFGDLSSDTSGTNISEGATGSNSKGWQFAKKAVGVAGGVAGATMGLPFGAGGVAAGGLIGSKAAQFVTQGTRNLTSGGMNFGRTLARTPMEYSGADPGKKWNFSDYKRGTQAMWGNLAARRQFMGNLGESLGSVVGSGEMGRSIGQMASGVSRNRIQKEQFGGKTLDDYAKERPGANVEWRQTNQGSAFYMDHGNGEWRQISAFGAADSSLKRGEVRSVGYKLNDGTPWVRQENGTFISKPTNNSATNGSTTSQTQDRQLVGLSGSTSHLGRTSGVQIVGADGKRYEDPRVEAKNINPDQYFSHNVAGASARRSTTDKGADLVHGSAKRAQPVLSQFNSWRTNSVMNKKNNRHSGVV</sequence>
<keyword evidence="2" id="KW-0472">Membrane</keyword>
<feature type="transmembrane region" description="Helical" evidence="2">
    <location>
        <begin position="153"/>
        <end position="174"/>
    </location>
</feature>
<feature type="region of interest" description="Disordered" evidence="1">
    <location>
        <begin position="592"/>
        <end position="617"/>
    </location>
</feature>
<keyword evidence="4" id="KW-1185">Reference proteome</keyword>
<comment type="caution">
    <text evidence="3">The sequence shown here is derived from an EMBL/GenBank/DDBJ whole genome shotgun (WGS) entry which is preliminary data.</text>
</comment>
<reference evidence="3 4" key="1">
    <citation type="submission" date="2021-03" db="EMBL/GenBank/DDBJ databases">
        <title>Genomic Encyclopedia of Type Strains, Phase IV (KMG-IV): sequencing the most valuable type-strain genomes for metagenomic binning, comparative biology and taxonomic classification.</title>
        <authorList>
            <person name="Goeker M."/>
        </authorList>
    </citation>
    <scope>NUCLEOTIDE SEQUENCE [LARGE SCALE GENOMIC DNA]</scope>
    <source>
        <strain evidence="3 4">DSM 24738</strain>
    </source>
</reference>
<gene>
    <name evidence="3" type="ORF">J2Z37_002030</name>
</gene>
<feature type="transmembrane region" description="Helical" evidence="2">
    <location>
        <begin position="264"/>
        <end position="285"/>
    </location>
</feature>
<organism evidence="3 4">
    <name type="scientific">Ammoniphilus resinae</name>
    <dbReference type="NCBI Taxonomy" id="861532"/>
    <lineage>
        <taxon>Bacteria</taxon>
        <taxon>Bacillati</taxon>
        <taxon>Bacillota</taxon>
        <taxon>Bacilli</taxon>
        <taxon>Bacillales</taxon>
        <taxon>Paenibacillaceae</taxon>
        <taxon>Aneurinibacillus group</taxon>
        <taxon>Ammoniphilus</taxon>
    </lineage>
</organism>
<keyword evidence="2" id="KW-0812">Transmembrane</keyword>
<evidence type="ECO:0000256" key="2">
    <source>
        <dbReference type="SAM" id="Phobius"/>
    </source>
</evidence>
<accession>A0ABS4GP32</accession>
<feature type="compositionally biased region" description="Low complexity" evidence="1">
    <location>
        <begin position="601"/>
        <end position="614"/>
    </location>
</feature>
<protein>
    <submittedName>
        <fullName evidence="3">Uncharacterized protein</fullName>
    </submittedName>
</protein>
<feature type="transmembrane region" description="Helical" evidence="2">
    <location>
        <begin position="232"/>
        <end position="252"/>
    </location>
</feature>
<dbReference type="Proteomes" id="UP001519343">
    <property type="component" value="Unassembled WGS sequence"/>
</dbReference>